<dbReference type="SUPFAM" id="SSF82549">
    <property type="entry name" value="DAK1/DegV-like"/>
    <property type="match status" value="1"/>
</dbReference>
<dbReference type="InterPro" id="IPR004007">
    <property type="entry name" value="DhaL_dom"/>
</dbReference>
<dbReference type="InterPro" id="IPR043168">
    <property type="entry name" value="DegV_C"/>
</dbReference>
<sequence length="590" mass="66292">MNEFQMIENKSMYDALIHGAKRVIEKKDTLNQLNVFPVQDQDTGNNLSALMKAIIEQTKLGNTIDETLESLADAALIGSRGNSGLIFSQFLYSLTKTHQSIDYPEFIRRIESGVIHAYNAISHPVEGTMVTLMRKLSETLKNTNQPIDNIETYVDYIIVELNKALEQTKSELEVLKTFGVVDAGALGFTLFVEGFLQSIIKRSTTDDVAQQHSFEEPETIEHDHIDITYRYCTEVLLQTTTDKQSLTKLLDNFGDSLVIGETKRLKRVHLHTNQPEVIVEKLSGLGQILESKVDDMRKQYQATQAKDNEICILTDSIADLPKIFVDSHPIHVHPIGINFNDIVYYDKLTINNHQLFHYIDKHEKFPTSFTPSIKSIDAQINFLLKHYKKLIILTVSSKMSGIHNLFTKALEGYKDKDVLLVDTKQNSVSEGLIVYEVAKMIEQKVPFENIKLAINTLVQKTQILVHVDTLDNMVRSGRIKKSLGTLGKLLRLKPIVSINDAGEGVVLSKTIGQKRNFKKLVNMVSHIHKTAGIENYAIVHVSNLKLAEKLKTEIIKKTGKAPVYVGEISSIIAMNSGLNSVAVGLIRKES</sequence>
<dbReference type="GeneID" id="41339552"/>
<dbReference type="Proteomes" id="UP000315938">
    <property type="component" value="Unassembled WGS sequence"/>
</dbReference>
<feature type="domain" description="DhaL" evidence="2">
    <location>
        <begin position="10"/>
        <end position="197"/>
    </location>
</feature>
<dbReference type="RefSeq" id="WP_012243346.1">
    <property type="nucleotide sequence ID" value="NZ_JACAOE010000002.1"/>
</dbReference>
<reference evidence="3 4" key="1">
    <citation type="submission" date="2019-07" db="EMBL/GenBank/DDBJ databases">
        <title>Genome sequence of Acholeplasma laidlawii strain with increased resistance to erythromycin.</title>
        <authorList>
            <person name="Medvedeva E.S."/>
            <person name="Baranova N.B."/>
            <person name="Siniagina M.N."/>
            <person name="Mouzykantov A."/>
            <person name="Chernova O.A."/>
            <person name="Chernov V.M."/>
        </authorList>
    </citation>
    <scope>NUCLEOTIDE SEQUENCE [LARGE SCALE GENOMIC DNA]</scope>
    <source>
        <strain evidence="3 4">PG8REry</strain>
    </source>
</reference>
<dbReference type="Gene3D" id="3.40.50.10170">
    <property type="match status" value="1"/>
</dbReference>
<dbReference type="NCBIfam" id="TIGR00762">
    <property type="entry name" value="DegV"/>
    <property type="match status" value="1"/>
</dbReference>
<name>A0A553IGP9_ACHLA</name>
<accession>A0A553IGP9</accession>
<dbReference type="InterPro" id="IPR050270">
    <property type="entry name" value="DegV_domain_contain"/>
</dbReference>
<gene>
    <name evidence="3" type="ORF">FNV44_06665</name>
</gene>
<dbReference type="InterPro" id="IPR003797">
    <property type="entry name" value="DegV"/>
</dbReference>
<dbReference type="Gene3D" id="1.25.40.340">
    <property type="match status" value="1"/>
</dbReference>
<comment type="caution">
    <text evidence="3">The sequence shown here is derived from an EMBL/GenBank/DDBJ whole genome shotgun (WGS) entry which is preliminary data.</text>
</comment>
<evidence type="ECO:0000313" key="4">
    <source>
        <dbReference type="Proteomes" id="UP000315938"/>
    </source>
</evidence>
<dbReference type="AlphaFoldDB" id="A0A553IGP9"/>
<dbReference type="Pfam" id="PF02734">
    <property type="entry name" value="Dak2"/>
    <property type="match status" value="1"/>
</dbReference>
<dbReference type="InterPro" id="IPR048394">
    <property type="entry name" value="FakA-like_M"/>
</dbReference>
<dbReference type="SMART" id="SM01120">
    <property type="entry name" value="Dak2"/>
    <property type="match status" value="1"/>
</dbReference>
<dbReference type="GO" id="GO:0006071">
    <property type="term" value="P:glycerol metabolic process"/>
    <property type="evidence" value="ECO:0007669"/>
    <property type="project" value="InterPro"/>
</dbReference>
<dbReference type="PROSITE" id="PS51482">
    <property type="entry name" value="DEGV"/>
    <property type="match status" value="1"/>
</dbReference>
<dbReference type="InterPro" id="IPR036117">
    <property type="entry name" value="DhaL_dom_sf"/>
</dbReference>
<dbReference type="OMA" id="RFMEVEQ"/>
<dbReference type="PANTHER" id="PTHR33434">
    <property type="entry name" value="DEGV DOMAIN-CONTAINING PROTEIN DR_1986-RELATED"/>
    <property type="match status" value="1"/>
</dbReference>
<dbReference type="PANTHER" id="PTHR33434:SF2">
    <property type="entry name" value="FATTY ACID-BINDING PROTEIN TM_1468"/>
    <property type="match status" value="1"/>
</dbReference>
<dbReference type="Pfam" id="PF02645">
    <property type="entry name" value="DegV"/>
    <property type="match status" value="1"/>
</dbReference>
<dbReference type="SMART" id="SM01121">
    <property type="entry name" value="Dak1_2"/>
    <property type="match status" value="1"/>
</dbReference>
<dbReference type="EMBL" id="VKID01000002">
    <property type="protein sequence ID" value="TRX99378.1"/>
    <property type="molecule type" value="Genomic_DNA"/>
</dbReference>
<organism evidence="3 4">
    <name type="scientific">Acholeplasma laidlawii</name>
    <dbReference type="NCBI Taxonomy" id="2148"/>
    <lineage>
        <taxon>Bacteria</taxon>
        <taxon>Bacillati</taxon>
        <taxon>Mycoplasmatota</taxon>
        <taxon>Mollicutes</taxon>
        <taxon>Acholeplasmatales</taxon>
        <taxon>Acholeplasmataceae</taxon>
        <taxon>Acholeplasma</taxon>
    </lineage>
</organism>
<dbReference type="Gene3D" id="3.30.1180.10">
    <property type="match status" value="1"/>
</dbReference>
<evidence type="ECO:0000313" key="3">
    <source>
        <dbReference type="EMBL" id="TRX99378.1"/>
    </source>
</evidence>
<dbReference type="GO" id="GO:0004371">
    <property type="term" value="F:glycerone kinase activity"/>
    <property type="evidence" value="ECO:0007669"/>
    <property type="project" value="InterPro"/>
</dbReference>
<dbReference type="PROSITE" id="PS51480">
    <property type="entry name" value="DHAL"/>
    <property type="match status" value="1"/>
</dbReference>
<proteinExistence type="predicted"/>
<keyword evidence="1" id="KW-0446">Lipid-binding</keyword>
<protein>
    <submittedName>
        <fullName evidence="3">DegV family EDD domain-containing protein</fullName>
    </submittedName>
</protein>
<dbReference type="InterPro" id="IPR033470">
    <property type="entry name" value="FakA-like_C"/>
</dbReference>
<dbReference type="GO" id="GO:0008289">
    <property type="term" value="F:lipid binding"/>
    <property type="evidence" value="ECO:0007669"/>
    <property type="project" value="UniProtKB-KW"/>
</dbReference>
<dbReference type="Pfam" id="PF21645">
    <property type="entry name" value="FakA-like_M"/>
    <property type="match status" value="1"/>
</dbReference>
<evidence type="ECO:0000259" key="2">
    <source>
        <dbReference type="PROSITE" id="PS51480"/>
    </source>
</evidence>
<dbReference type="SUPFAM" id="SSF101473">
    <property type="entry name" value="DhaL-like"/>
    <property type="match status" value="1"/>
</dbReference>
<evidence type="ECO:0000256" key="1">
    <source>
        <dbReference type="ARBA" id="ARBA00023121"/>
    </source>
</evidence>